<dbReference type="RefSeq" id="WP_271013029.1">
    <property type="nucleotide sequence ID" value="NZ_JAQIFT010000061.1"/>
</dbReference>
<sequence>MTDRAIYHKMIEIVDKLDRINQYQSIDGFIRDLEYHVDQLDYFYNVLTSKGSGDPSTTFYLPKHIPNEHQVAYFNLTRGFPKELYGGHWCYVYKRLKTKLLVIPMTSVKEDSAEIDPEFELDIKIKEFKNSNLARLQLSDMRTIDIQRLYIKKGFYDVETKREDIIAHMRNFLL</sequence>
<evidence type="ECO:0000313" key="1">
    <source>
        <dbReference type="EMBL" id="MDA3733140.1"/>
    </source>
</evidence>
<keyword evidence="2" id="KW-1185">Reference proteome</keyword>
<evidence type="ECO:0008006" key="3">
    <source>
        <dbReference type="Google" id="ProtNLM"/>
    </source>
</evidence>
<accession>A0AA42DQ23</accession>
<dbReference type="Proteomes" id="UP001169242">
    <property type="component" value="Unassembled WGS sequence"/>
</dbReference>
<protein>
    <recommendedName>
        <fullName evidence="3">PemK-like protein</fullName>
    </recommendedName>
</protein>
<reference evidence="1" key="1">
    <citation type="journal article" date="2023" name="Int. J. Syst. Evol. Microbiol.">
        <title>&lt;i&gt;Holtiella tumoricola&lt;/i&gt; gen. nov. sp. nov., isolated from a human clinical sample.</title>
        <authorList>
            <person name="Allen-Vercoe E."/>
            <person name="Daigneault M.C."/>
            <person name="Vancuren S.J."/>
            <person name="Cochrane K."/>
            <person name="O'Neal L.L."/>
            <person name="Sankaranarayanan K."/>
            <person name="Lawson P.A."/>
        </authorList>
    </citation>
    <scope>NUCLEOTIDE SEQUENCE</scope>
    <source>
        <strain evidence="1">CC70A</strain>
    </source>
</reference>
<organism evidence="1 2">
    <name type="scientific">Holtiella tumoricola</name>
    <dbReference type="NCBI Taxonomy" id="3018743"/>
    <lineage>
        <taxon>Bacteria</taxon>
        <taxon>Bacillati</taxon>
        <taxon>Bacillota</taxon>
        <taxon>Clostridia</taxon>
        <taxon>Lachnospirales</taxon>
        <taxon>Cellulosilyticaceae</taxon>
        <taxon>Holtiella</taxon>
    </lineage>
</organism>
<name>A0AA42DQ23_9FIRM</name>
<dbReference type="EMBL" id="JAQIFT010000061">
    <property type="protein sequence ID" value="MDA3733140.1"/>
    <property type="molecule type" value="Genomic_DNA"/>
</dbReference>
<evidence type="ECO:0000313" key="2">
    <source>
        <dbReference type="Proteomes" id="UP001169242"/>
    </source>
</evidence>
<dbReference type="AlphaFoldDB" id="A0AA42DQ23"/>
<gene>
    <name evidence="1" type="ORF">PBV87_16815</name>
</gene>
<proteinExistence type="predicted"/>
<comment type="caution">
    <text evidence="1">The sequence shown here is derived from an EMBL/GenBank/DDBJ whole genome shotgun (WGS) entry which is preliminary data.</text>
</comment>